<evidence type="ECO:0000256" key="3">
    <source>
        <dbReference type="ARBA" id="ARBA00023054"/>
    </source>
</evidence>
<dbReference type="Gene3D" id="3.40.30.10">
    <property type="entry name" value="Glutaredoxin"/>
    <property type="match status" value="1"/>
</dbReference>
<evidence type="ECO:0000256" key="2">
    <source>
        <dbReference type="ARBA" id="ARBA00022824"/>
    </source>
</evidence>
<keyword evidence="3" id="KW-0175">Coiled coil</keyword>
<evidence type="ECO:0000256" key="4">
    <source>
        <dbReference type="SAM" id="MobiDB-lite"/>
    </source>
</evidence>
<gene>
    <name evidence="6" type="ORF">WJX74_002268</name>
</gene>
<protein>
    <recommendedName>
        <fullName evidence="5">UBX domain-containing protein</fullName>
    </recommendedName>
</protein>
<feature type="region of interest" description="Disordered" evidence="4">
    <location>
        <begin position="43"/>
        <end position="84"/>
    </location>
</feature>
<dbReference type="SMART" id="SM00166">
    <property type="entry name" value="UBX"/>
    <property type="match status" value="1"/>
</dbReference>
<organism evidence="6 7">
    <name type="scientific">Apatococcus lobatus</name>
    <dbReference type="NCBI Taxonomy" id="904363"/>
    <lineage>
        <taxon>Eukaryota</taxon>
        <taxon>Viridiplantae</taxon>
        <taxon>Chlorophyta</taxon>
        <taxon>core chlorophytes</taxon>
        <taxon>Trebouxiophyceae</taxon>
        <taxon>Chlorellales</taxon>
        <taxon>Chlorellaceae</taxon>
        <taxon>Apatococcus</taxon>
    </lineage>
</organism>
<dbReference type="EMBL" id="JALJOS010000018">
    <property type="protein sequence ID" value="KAK9827437.1"/>
    <property type="molecule type" value="Genomic_DNA"/>
</dbReference>
<dbReference type="Pfam" id="PF21021">
    <property type="entry name" value="FAF1"/>
    <property type="match status" value="1"/>
</dbReference>
<keyword evidence="7" id="KW-1185">Reference proteome</keyword>
<feature type="compositionally biased region" description="Basic and acidic residues" evidence="4">
    <location>
        <begin position="303"/>
        <end position="312"/>
    </location>
</feature>
<dbReference type="PANTHER" id="PTHR23322">
    <property type="entry name" value="FAS-ASSOCIATED PROTEIN"/>
    <property type="match status" value="1"/>
</dbReference>
<dbReference type="Gene3D" id="1.10.8.10">
    <property type="entry name" value="DNA helicase RuvA subunit, C-terminal domain"/>
    <property type="match status" value="1"/>
</dbReference>
<dbReference type="InterPro" id="IPR050730">
    <property type="entry name" value="UBX_domain-protein"/>
</dbReference>
<keyword evidence="2" id="KW-0256">Endoplasmic reticulum</keyword>
<feature type="compositionally biased region" description="Pro residues" evidence="4">
    <location>
        <begin position="66"/>
        <end position="80"/>
    </location>
</feature>
<accession>A0AAW1R153</accession>
<feature type="region of interest" description="Disordered" evidence="4">
    <location>
        <begin position="292"/>
        <end position="361"/>
    </location>
</feature>
<proteinExistence type="predicted"/>
<evidence type="ECO:0000313" key="7">
    <source>
        <dbReference type="Proteomes" id="UP001438707"/>
    </source>
</evidence>
<dbReference type="PROSITE" id="PS50033">
    <property type="entry name" value="UBX"/>
    <property type="match status" value="1"/>
</dbReference>
<evidence type="ECO:0000259" key="5">
    <source>
        <dbReference type="PROSITE" id="PS50033"/>
    </source>
</evidence>
<dbReference type="PANTHER" id="PTHR23322:SF1">
    <property type="entry name" value="FAS-ASSOCIATED FACTOR 2"/>
    <property type="match status" value="1"/>
</dbReference>
<dbReference type="GO" id="GO:0005783">
    <property type="term" value="C:endoplasmic reticulum"/>
    <property type="evidence" value="ECO:0007669"/>
    <property type="project" value="UniProtKB-SubCell"/>
</dbReference>
<dbReference type="Pfam" id="PF14555">
    <property type="entry name" value="UBA_4"/>
    <property type="match status" value="1"/>
</dbReference>
<evidence type="ECO:0000313" key="6">
    <source>
        <dbReference type="EMBL" id="KAK9827437.1"/>
    </source>
</evidence>
<reference evidence="6 7" key="1">
    <citation type="journal article" date="2024" name="Nat. Commun.">
        <title>Phylogenomics reveals the evolutionary origins of lichenization in chlorophyte algae.</title>
        <authorList>
            <person name="Puginier C."/>
            <person name="Libourel C."/>
            <person name="Otte J."/>
            <person name="Skaloud P."/>
            <person name="Haon M."/>
            <person name="Grisel S."/>
            <person name="Petersen M."/>
            <person name="Berrin J.G."/>
            <person name="Delaux P.M."/>
            <person name="Dal Grande F."/>
            <person name="Keller J."/>
        </authorList>
    </citation>
    <scope>NUCLEOTIDE SEQUENCE [LARGE SCALE GENOMIC DNA]</scope>
    <source>
        <strain evidence="6 7">SAG 2145</strain>
    </source>
</reference>
<dbReference type="InterPro" id="IPR049483">
    <property type="entry name" value="FAF1_2-like_UAS"/>
</dbReference>
<feature type="domain" description="UBX" evidence="5">
    <location>
        <begin position="387"/>
        <end position="465"/>
    </location>
</feature>
<dbReference type="Pfam" id="PF00789">
    <property type="entry name" value="UBX"/>
    <property type="match status" value="1"/>
</dbReference>
<comment type="caution">
    <text evidence="6">The sequence shown here is derived from an EMBL/GenBank/DDBJ whole genome shotgun (WGS) entry which is preliminary data.</text>
</comment>
<name>A0AAW1R153_9CHLO</name>
<dbReference type="InterPro" id="IPR029071">
    <property type="entry name" value="Ubiquitin-like_domsf"/>
</dbReference>
<dbReference type="Proteomes" id="UP001438707">
    <property type="component" value="Unassembled WGS sequence"/>
</dbReference>
<dbReference type="InterPro" id="IPR036249">
    <property type="entry name" value="Thioredoxin-like_sf"/>
</dbReference>
<dbReference type="InterPro" id="IPR006577">
    <property type="entry name" value="UAS"/>
</dbReference>
<dbReference type="GO" id="GO:0043130">
    <property type="term" value="F:ubiquitin binding"/>
    <property type="evidence" value="ECO:0007669"/>
    <property type="project" value="TreeGrafter"/>
</dbReference>
<dbReference type="AlphaFoldDB" id="A0AAW1R153"/>
<sequence length="472" mass="52163">MASSSGHSEEVSTICSLTGVTPEEAQFFLEASNGDVQQAASMCLESTPSRRPAAGQNGTSTHVAVPPRPLPPAQPAPDPFARPRGPRTPVEWILHAPMLVIGGGIQLIVTLVSGSFSAIGFVGSRILPQPILRFFHRTVHAIEQGNAEIDAQEAAVSFNRQFTSRYGEVHPRFLECSWQEAAVQAQNQHRSLFVYLHSRAHEDTEQFCSGTLCSSPLVDYVTEHFICWGGDIRSSDAYRLSAQLRVSRYPCVAVLVSTRGRAKLIQRLEGHQSPADLVSELQRGQNVHTAQLAAQQANIQEQDTNRRLREEQDAAFQQSLREDQERERKREEKRKAEQDAKQAAADAERRAKEEEDARQRAVVDAAEALQRRKLEKAAALGPAPPRGSPDTTAVRIRLKDGSSHQRVFSAQDPLQAVFDFVESLDQLDSWQYSLVSTYPRLTLSQTSAQQALSQLQLVPQATLFVQSEDGSS</sequence>
<dbReference type="GO" id="GO:0036503">
    <property type="term" value="P:ERAD pathway"/>
    <property type="evidence" value="ECO:0007669"/>
    <property type="project" value="TreeGrafter"/>
</dbReference>
<feature type="compositionally biased region" description="Polar residues" evidence="4">
    <location>
        <begin position="292"/>
        <end position="302"/>
    </location>
</feature>
<dbReference type="Gene3D" id="3.10.20.90">
    <property type="entry name" value="Phosphatidylinositol 3-kinase Catalytic Subunit, Chain A, domain 1"/>
    <property type="match status" value="1"/>
</dbReference>
<comment type="subcellular location">
    <subcellularLocation>
        <location evidence="1">Endoplasmic reticulum</location>
    </subcellularLocation>
</comment>
<dbReference type="CDD" id="cd14348">
    <property type="entry name" value="UBA_p47"/>
    <property type="match status" value="1"/>
</dbReference>
<dbReference type="SUPFAM" id="SSF54236">
    <property type="entry name" value="Ubiquitin-like"/>
    <property type="match status" value="1"/>
</dbReference>
<dbReference type="InterPro" id="IPR001012">
    <property type="entry name" value="UBX_dom"/>
</dbReference>
<feature type="compositionally biased region" description="Basic and acidic residues" evidence="4">
    <location>
        <begin position="320"/>
        <end position="361"/>
    </location>
</feature>
<dbReference type="SMART" id="SM00594">
    <property type="entry name" value="UAS"/>
    <property type="match status" value="1"/>
</dbReference>
<dbReference type="SUPFAM" id="SSF52833">
    <property type="entry name" value="Thioredoxin-like"/>
    <property type="match status" value="1"/>
</dbReference>
<dbReference type="InterPro" id="IPR009060">
    <property type="entry name" value="UBA-like_sf"/>
</dbReference>
<evidence type="ECO:0000256" key="1">
    <source>
        <dbReference type="ARBA" id="ARBA00004240"/>
    </source>
</evidence>
<dbReference type="CDD" id="cd01767">
    <property type="entry name" value="UBX"/>
    <property type="match status" value="1"/>
</dbReference>
<dbReference type="SUPFAM" id="SSF46934">
    <property type="entry name" value="UBA-like"/>
    <property type="match status" value="1"/>
</dbReference>